<dbReference type="NCBIfam" id="NF003013">
    <property type="entry name" value="PRK03846.1"/>
    <property type="match status" value="1"/>
</dbReference>
<evidence type="ECO:0000256" key="13">
    <source>
        <dbReference type="ARBA" id="ARBA00031464"/>
    </source>
</evidence>
<dbReference type="RefSeq" id="WP_231043621.1">
    <property type="nucleotide sequence ID" value="NZ_CP106882.1"/>
</dbReference>
<organism evidence="17 18">
    <name type="scientific">Comamonas endophytica</name>
    <dbReference type="NCBI Taxonomy" id="2949090"/>
    <lineage>
        <taxon>Bacteria</taxon>
        <taxon>Pseudomonadati</taxon>
        <taxon>Pseudomonadota</taxon>
        <taxon>Betaproteobacteria</taxon>
        <taxon>Burkholderiales</taxon>
        <taxon>Comamonadaceae</taxon>
        <taxon>Comamonas</taxon>
    </lineage>
</organism>
<comment type="similarity">
    <text evidence="4 14 15">Belongs to the APS kinase family.</text>
</comment>
<feature type="domain" description="APS kinase" evidence="16">
    <location>
        <begin position="26"/>
        <end position="175"/>
    </location>
</feature>
<evidence type="ECO:0000256" key="15">
    <source>
        <dbReference type="RuleBase" id="RU004347"/>
    </source>
</evidence>
<evidence type="ECO:0000259" key="16">
    <source>
        <dbReference type="Pfam" id="PF01583"/>
    </source>
</evidence>
<dbReference type="GO" id="GO:0004020">
    <property type="term" value="F:adenylylsulfate kinase activity"/>
    <property type="evidence" value="ECO:0007669"/>
    <property type="project" value="UniProtKB-EC"/>
</dbReference>
<evidence type="ECO:0000256" key="7">
    <source>
        <dbReference type="ARBA" id="ARBA00022679"/>
    </source>
</evidence>
<keyword evidence="18" id="KW-1185">Reference proteome</keyword>
<geneLocation type="plasmid" evidence="17 18">
    <name>unnamed1</name>
</geneLocation>
<dbReference type="Gene3D" id="3.40.50.300">
    <property type="entry name" value="P-loop containing nucleotide triphosphate hydrolases"/>
    <property type="match status" value="1"/>
</dbReference>
<comment type="catalytic activity">
    <reaction evidence="1 14 15">
        <text>adenosine 5'-phosphosulfate + ATP = 3'-phosphoadenylyl sulfate + ADP + H(+)</text>
        <dbReference type="Rhea" id="RHEA:24152"/>
        <dbReference type="ChEBI" id="CHEBI:15378"/>
        <dbReference type="ChEBI" id="CHEBI:30616"/>
        <dbReference type="ChEBI" id="CHEBI:58243"/>
        <dbReference type="ChEBI" id="CHEBI:58339"/>
        <dbReference type="ChEBI" id="CHEBI:456216"/>
        <dbReference type="EC" id="2.7.1.25"/>
    </reaction>
</comment>
<evidence type="ECO:0000256" key="6">
    <source>
        <dbReference type="ARBA" id="ARBA00018163"/>
    </source>
</evidence>
<keyword evidence="14" id="KW-0597">Phosphoprotein</keyword>
<evidence type="ECO:0000256" key="5">
    <source>
        <dbReference type="ARBA" id="ARBA00012121"/>
    </source>
</evidence>
<dbReference type="EC" id="2.7.1.25" evidence="5 14"/>
<evidence type="ECO:0000256" key="8">
    <source>
        <dbReference type="ARBA" id="ARBA00022741"/>
    </source>
</evidence>
<keyword evidence="10 14" id="KW-0067">ATP-binding</keyword>
<evidence type="ECO:0000256" key="4">
    <source>
        <dbReference type="ARBA" id="ARBA00007008"/>
    </source>
</evidence>
<evidence type="ECO:0000256" key="3">
    <source>
        <dbReference type="ARBA" id="ARBA00004806"/>
    </source>
</evidence>
<comment type="function">
    <text evidence="2 14 15">Catalyzes the synthesis of activated sulfate.</text>
</comment>
<dbReference type="EMBL" id="CP106882">
    <property type="protein sequence ID" value="UYG53513.1"/>
    <property type="molecule type" value="Genomic_DNA"/>
</dbReference>
<dbReference type="HAMAP" id="MF_00065">
    <property type="entry name" value="Adenylyl_sulf_kinase"/>
    <property type="match status" value="1"/>
</dbReference>
<protein>
    <recommendedName>
        <fullName evidence="6 14">Adenylyl-sulfate kinase</fullName>
        <ecNumber evidence="5 14">2.7.1.25</ecNumber>
    </recommendedName>
    <alternativeName>
        <fullName evidence="12 14">APS kinase</fullName>
    </alternativeName>
    <alternativeName>
        <fullName evidence="13 14">ATP adenosine-5'-phosphosulfate 3'-phosphotransferase</fullName>
    </alternativeName>
    <alternativeName>
        <fullName evidence="11 14">Adenosine-5'-phosphosulfate kinase</fullName>
    </alternativeName>
</protein>
<gene>
    <name evidence="14 17" type="primary">cysC</name>
    <name evidence="17" type="ORF">M9799_19290</name>
</gene>
<dbReference type="NCBIfam" id="TIGR00455">
    <property type="entry name" value="apsK"/>
    <property type="match status" value="1"/>
</dbReference>
<accession>A0ABY6GF77</accession>
<dbReference type="PANTHER" id="PTHR11055">
    <property type="entry name" value="BIFUNCTIONAL 3'-PHOSPHOADENOSINE 5'-PHOSPHOSULFATE SYNTHASE"/>
    <property type="match status" value="1"/>
</dbReference>
<dbReference type="PANTHER" id="PTHR11055:SF63">
    <property type="entry name" value="ADENYLYL-SULFATE KINASE 1, CHLOROPLASTIC"/>
    <property type="match status" value="1"/>
</dbReference>
<name>A0ABY6GF77_9BURK</name>
<proteinExistence type="inferred from homology"/>
<evidence type="ECO:0000256" key="14">
    <source>
        <dbReference type="HAMAP-Rule" id="MF_00065"/>
    </source>
</evidence>
<dbReference type="InterPro" id="IPR059117">
    <property type="entry name" value="APS_kinase_dom"/>
</dbReference>
<keyword evidence="17" id="KW-0614">Plasmid</keyword>
<sequence>MANATNVVPQAGQVARSQREQLLGQRGRVIWFTGLSGSGKSTLAYALEARLHAAGRHCVVLDGDNLRHGLCADLGFSPADRHENLRRAAQVARLFAESGTICLAAFISPMRADREMVRQIVGPQDLYEVYLDCPLEACEARDVKQLYQRARAGAIADFTGVSAPYEPPLAPQLVLATQSQSIEECLQLLVELSAG</sequence>
<evidence type="ECO:0000256" key="12">
    <source>
        <dbReference type="ARBA" id="ARBA00031393"/>
    </source>
</evidence>
<evidence type="ECO:0000313" key="18">
    <source>
        <dbReference type="Proteomes" id="UP001162800"/>
    </source>
</evidence>
<dbReference type="CDD" id="cd02027">
    <property type="entry name" value="APSK"/>
    <property type="match status" value="1"/>
</dbReference>
<feature type="active site" description="Phosphoserine intermediate" evidence="14">
    <location>
        <position position="108"/>
    </location>
</feature>
<keyword evidence="8 14" id="KW-0547">Nucleotide-binding</keyword>
<dbReference type="InterPro" id="IPR002891">
    <property type="entry name" value="APS"/>
</dbReference>
<evidence type="ECO:0000256" key="10">
    <source>
        <dbReference type="ARBA" id="ARBA00022840"/>
    </source>
</evidence>
<dbReference type="Pfam" id="PF01583">
    <property type="entry name" value="APS_kinase"/>
    <property type="match status" value="1"/>
</dbReference>
<evidence type="ECO:0000256" key="9">
    <source>
        <dbReference type="ARBA" id="ARBA00022777"/>
    </source>
</evidence>
<dbReference type="Proteomes" id="UP001162800">
    <property type="component" value="Plasmid unnamed1"/>
</dbReference>
<evidence type="ECO:0000256" key="1">
    <source>
        <dbReference type="ARBA" id="ARBA00001823"/>
    </source>
</evidence>
<evidence type="ECO:0000256" key="11">
    <source>
        <dbReference type="ARBA" id="ARBA00029724"/>
    </source>
</evidence>
<keyword evidence="9 14" id="KW-0418">Kinase</keyword>
<keyword evidence="7 14" id="KW-0808">Transferase</keyword>
<evidence type="ECO:0000256" key="2">
    <source>
        <dbReference type="ARBA" id="ARBA00002632"/>
    </source>
</evidence>
<dbReference type="SUPFAM" id="SSF52540">
    <property type="entry name" value="P-loop containing nucleoside triphosphate hydrolases"/>
    <property type="match status" value="1"/>
</dbReference>
<comment type="pathway">
    <text evidence="3 14 15">Sulfur metabolism; hydrogen sulfide biosynthesis; sulfite from sulfate: step 2/3.</text>
</comment>
<reference evidence="17" key="1">
    <citation type="submission" date="2022-09" db="EMBL/GenBank/DDBJ databases">
        <title>The complete genome of Acidovorax sp. 5MLIR.</title>
        <authorList>
            <person name="Liu L."/>
            <person name="Yue J."/>
            <person name="Yang F."/>
            <person name="Yuan J."/>
            <person name="Li L."/>
        </authorList>
    </citation>
    <scope>NUCLEOTIDE SEQUENCE</scope>
    <source>
        <strain evidence="17">5MLIR</strain>
        <plasmid evidence="17">unnamed1</plasmid>
    </source>
</reference>
<dbReference type="InterPro" id="IPR027417">
    <property type="entry name" value="P-loop_NTPase"/>
</dbReference>
<feature type="binding site" evidence="14">
    <location>
        <begin position="34"/>
        <end position="41"/>
    </location>
    <ligand>
        <name>ATP</name>
        <dbReference type="ChEBI" id="CHEBI:30616"/>
    </ligand>
</feature>
<evidence type="ECO:0000313" key="17">
    <source>
        <dbReference type="EMBL" id="UYG53513.1"/>
    </source>
</evidence>